<dbReference type="NCBIfam" id="TIGR03026">
    <property type="entry name" value="NDP-sugDHase"/>
    <property type="match status" value="1"/>
</dbReference>
<feature type="binding site" evidence="9">
    <location>
        <position position="282"/>
    </location>
    <ligand>
        <name>NAD(+)</name>
        <dbReference type="ChEBI" id="CHEBI:57540"/>
    </ligand>
</feature>
<evidence type="ECO:0000256" key="9">
    <source>
        <dbReference type="PIRSR" id="PIRSR500134-3"/>
    </source>
</evidence>
<feature type="binding site" evidence="8">
    <location>
        <begin position="382"/>
        <end position="386"/>
    </location>
    <ligand>
        <name>substrate</name>
    </ligand>
</feature>
<dbReference type="OrthoDB" id="5059218at2759"/>
<dbReference type="Gene3D" id="1.20.5.100">
    <property type="entry name" value="Cytochrome c1, transmembrane anchor, C-terminal"/>
    <property type="match status" value="1"/>
</dbReference>
<dbReference type="Pfam" id="PF03721">
    <property type="entry name" value="UDPG_MGDP_dh_N"/>
    <property type="match status" value="2"/>
</dbReference>
<evidence type="ECO:0000256" key="2">
    <source>
        <dbReference type="ARBA" id="ARBA00006601"/>
    </source>
</evidence>
<dbReference type="InterPro" id="IPR014026">
    <property type="entry name" value="UDP-Glc/GDP-Man_DH_dimer"/>
</dbReference>
<feature type="region of interest" description="Disordered" evidence="10">
    <location>
        <begin position="543"/>
        <end position="563"/>
    </location>
</feature>
<evidence type="ECO:0000313" key="12">
    <source>
        <dbReference type="EMBL" id="KAF4628272.1"/>
    </source>
</evidence>
<dbReference type="InterPro" id="IPR028356">
    <property type="entry name" value="UDPglc_DH_euk"/>
</dbReference>
<feature type="binding site" evidence="9">
    <location>
        <position position="396"/>
    </location>
    <ligand>
        <name>NAD(+)</name>
        <dbReference type="ChEBI" id="CHEBI:57540"/>
    </ligand>
</feature>
<sequence>MDPLQMPPPASTVDTEESLVDISTAPTTPDGSLTFSPVLQALKLRDALEDEASGKSIQRNTSSLDATLSSSRTEVRNVCCVGAGYVGGPTAAMMALQNPHIRVTVVDRDPARIKQWNSKHLPIHEPGLEEILRIARDGTKAFKFFNEPIRSESFDGMSSASSTTSECESQCGEHREEIIVSARKPNLFFSTEVSKSISEADIVLIAVNTPTKMRGIGSGRATDMTALEAVSREVAIHAKPGAVIVEKSTVPCRTAEMIQDTLKTYRPTLSFEVLSNPEFLAEGTAVTDLLHPARVVIGSSPTPAGYHAASLLTSVYASWVPRSRIVTLNTYSSELSKLVANAMLAQRISSINSISAICEATGASIDEIALSIGLDPRIGSKFLQAGVGFGGSCFKKDILSLTYLAESLGLPEVAEYWNQVLTINDWQRSRFVRRIIKCLNGTVVGKKIAILGYAFKKNTADTRESPSLDAIKSLLDDAPREIAIYDPWCDPSVVRDELARLLGKEILKVNGGPIEVFADVYRACESAHAAVIMTECDEFRKTPASKSPKLAPTKSARKPGLIDPRPFERLEPTESETLSLHKYLKATFNVEDPLGRYENEPVYARRGEEERGEARLGADSVSFAETEVGF</sequence>
<dbReference type="Pfam" id="PF00984">
    <property type="entry name" value="UDPG_MGDP_dh"/>
    <property type="match status" value="1"/>
</dbReference>
<proteinExistence type="inferred from homology"/>
<comment type="catalytic activity">
    <reaction evidence="6">
        <text>UDP-alpha-D-glucose + 2 NAD(+) + H2O = UDP-alpha-D-glucuronate + 2 NADH + 3 H(+)</text>
        <dbReference type="Rhea" id="RHEA:23596"/>
        <dbReference type="ChEBI" id="CHEBI:15377"/>
        <dbReference type="ChEBI" id="CHEBI:15378"/>
        <dbReference type="ChEBI" id="CHEBI:57540"/>
        <dbReference type="ChEBI" id="CHEBI:57945"/>
        <dbReference type="ChEBI" id="CHEBI:58052"/>
        <dbReference type="ChEBI" id="CHEBI:58885"/>
        <dbReference type="EC" id="1.1.1.22"/>
    </reaction>
</comment>
<feature type="active site" description="Nucleophile" evidence="7">
    <location>
        <position position="393"/>
    </location>
</feature>
<dbReference type="Pfam" id="PF03720">
    <property type="entry name" value="UDPG_MGDP_dh_C"/>
    <property type="match status" value="1"/>
</dbReference>
<dbReference type="PANTHER" id="PTHR11374">
    <property type="entry name" value="UDP-GLUCOSE DEHYDROGENASE/UDP-MANNAC DEHYDROGENASE"/>
    <property type="match status" value="1"/>
</dbReference>
<feature type="binding site" evidence="9">
    <location>
        <position position="107"/>
    </location>
    <ligand>
        <name>NAD(+)</name>
        <dbReference type="ChEBI" id="CHEBI:57540"/>
    </ligand>
</feature>
<keyword evidence="5 9" id="KW-0520">NAD</keyword>
<gene>
    <name evidence="12" type="ORF">G7Y89_g9880</name>
</gene>
<accession>A0A8H4VZQ2</accession>
<comment type="pathway">
    <text evidence="1">Nucleotide-sugar biosynthesis; UDP-alpha-D-glucuronate biosynthesis; UDP-alpha-D-glucuronate from UDP-alpha-D-glucose: step 1/1.</text>
</comment>
<dbReference type="Proteomes" id="UP000566819">
    <property type="component" value="Unassembled WGS sequence"/>
</dbReference>
<evidence type="ECO:0000256" key="1">
    <source>
        <dbReference type="ARBA" id="ARBA00004701"/>
    </source>
</evidence>
<dbReference type="GO" id="GO:0003979">
    <property type="term" value="F:UDP-glucose 6-dehydrogenase activity"/>
    <property type="evidence" value="ECO:0007669"/>
    <property type="project" value="UniProtKB-EC"/>
</dbReference>
<name>A0A8H4VZQ2_9HELO</name>
<dbReference type="UniPathway" id="UPA00038">
    <property type="reaction ID" value="UER00491"/>
</dbReference>
<reference evidence="12 13" key="1">
    <citation type="submission" date="2020-03" db="EMBL/GenBank/DDBJ databases">
        <title>Draft Genome Sequence of Cudoniella acicularis.</title>
        <authorList>
            <person name="Buettner E."/>
            <person name="Kellner H."/>
        </authorList>
    </citation>
    <scope>NUCLEOTIDE SEQUENCE [LARGE SCALE GENOMIC DNA]</scope>
    <source>
        <strain evidence="12 13">DSM 108380</strain>
    </source>
</reference>
<evidence type="ECO:0000256" key="5">
    <source>
        <dbReference type="ARBA" id="ARBA00023027"/>
    </source>
</evidence>
<dbReference type="EMBL" id="JAAMPI010000835">
    <property type="protein sequence ID" value="KAF4628272.1"/>
    <property type="molecule type" value="Genomic_DNA"/>
</dbReference>
<evidence type="ECO:0000313" key="13">
    <source>
        <dbReference type="Proteomes" id="UP000566819"/>
    </source>
</evidence>
<dbReference type="InterPro" id="IPR001732">
    <property type="entry name" value="UDP-Glc/GDP-Man_DH_N"/>
</dbReference>
<dbReference type="FunFam" id="1.20.5.100:FF:000001">
    <property type="entry name" value="UDP-glucose 6-dehydrogenase"/>
    <property type="match status" value="1"/>
</dbReference>
<feature type="domain" description="UDP-glucose/GDP-mannose dehydrogenase C-terminal" evidence="11">
    <location>
        <begin position="449"/>
        <end position="559"/>
    </location>
</feature>
<evidence type="ECO:0000256" key="7">
    <source>
        <dbReference type="PIRSR" id="PIRSR500134-1"/>
    </source>
</evidence>
<feature type="binding site" evidence="9">
    <location>
        <position position="249"/>
    </location>
    <ligand>
        <name>NAD(+)</name>
        <dbReference type="ChEBI" id="CHEBI:57540"/>
    </ligand>
</feature>
<dbReference type="InterPro" id="IPR008927">
    <property type="entry name" value="6-PGluconate_DH-like_C_sf"/>
</dbReference>
<feature type="binding site" evidence="9">
    <location>
        <position position="209"/>
    </location>
    <ligand>
        <name>NAD(+)</name>
        <dbReference type="ChEBI" id="CHEBI:57540"/>
    </ligand>
</feature>
<dbReference type="SUPFAM" id="SSF51735">
    <property type="entry name" value="NAD(P)-binding Rossmann-fold domains"/>
    <property type="match status" value="1"/>
</dbReference>
<comment type="similarity">
    <text evidence="2">Belongs to the UDP-glucose/GDP-mannose dehydrogenase family.</text>
</comment>
<dbReference type="InterPro" id="IPR036220">
    <property type="entry name" value="UDP-Glc/GDP-Man_DH_C_sf"/>
</dbReference>
<feature type="binding site" evidence="8">
    <location>
        <begin position="279"/>
        <end position="282"/>
    </location>
    <ligand>
        <name>substrate</name>
    </ligand>
</feature>
<dbReference type="PIRSF" id="PIRSF000124">
    <property type="entry name" value="UDPglc_GDPman_dh"/>
    <property type="match status" value="1"/>
</dbReference>
<dbReference type="SUPFAM" id="SSF48179">
    <property type="entry name" value="6-phosphogluconate dehydrogenase C-terminal domain-like"/>
    <property type="match status" value="1"/>
</dbReference>
<evidence type="ECO:0000256" key="3">
    <source>
        <dbReference type="ARBA" id="ARBA00012954"/>
    </source>
</evidence>
<dbReference type="GO" id="GO:0051287">
    <property type="term" value="F:NAD binding"/>
    <property type="evidence" value="ECO:0007669"/>
    <property type="project" value="InterPro"/>
</dbReference>
<dbReference type="InterPro" id="IPR014027">
    <property type="entry name" value="UDP-Glc/GDP-Man_DH_C"/>
</dbReference>
<organism evidence="12 13">
    <name type="scientific">Cudoniella acicularis</name>
    <dbReference type="NCBI Taxonomy" id="354080"/>
    <lineage>
        <taxon>Eukaryota</taxon>
        <taxon>Fungi</taxon>
        <taxon>Dikarya</taxon>
        <taxon>Ascomycota</taxon>
        <taxon>Pezizomycotina</taxon>
        <taxon>Leotiomycetes</taxon>
        <taxon>Helotiales</taxon>
        <taxon>Tricladiaceae</taxon>
        <taxon>Cudoniella</taxon>
    </lineage>
</organism>
<dbReference type="InterPro" id="IPR028357">
    <property type="entry name" value="UDPglc_DH_bac"/>
</dbReference>
<evidence type="ECO:0000256" key="4">
    <source>
        <dbReference type="ARBA" id="ARBA00023002"/>
    </source>
</evidence>
<keyword evidence="13" id="KW-1185">Reference proteome</keyword>
<dbReference type="PIRSF" id="PIRSF500134">
    <property type="entry name" value="UDPglc_DH_bac"/>
    <property type="match status" value="1"/>
</dbReference>
<dbReference type="InterPro" id="IPR036291">
    <property type="entry name" value="NAD(P)-bd_dom_sf"/>
</dbReference>
<dbReference type="InterPro" id="IPR017476">
    <property type="entry name" value="UDP-Glc/GDP-Man"/>
</dbReference>
<dbReference type="PANTHER" id="PTHR11374:SF3">
    <property type="entry name" value="UDP-GLUCOSE 6-DEHYDROGENASE"/>
    <property type="match status" value="1"/>
</dbReference>
<evidence type="ECO:0000256" key="8">
    <source>
        <dbReference type="PIRSR" id="PIRSR500134-2"/>
    </source>
</evidence>
<protein>
    <recommendedName>
        <fullName evidence="3">UDP-glucose 6-dehydrogenase</fullName>
        <ecNumber evidence="3">1.1.1.22</ecNumber>
    </recommendedName>
</protein>
<keyword evidence="4" id="KW-0560">Oxidoreductase</keyword>
<feature type="binding site" evidence="9">
    <location>
        <position position="112"/>
    </location>
    <ligand>
        <name>NAD(+)</name>
        <dbReference type="ChEBI" id="CHEBI:57540"/>
    </ligand>
</feature>
<feature type="binding site" evidence="9">
    <location>
        <position position="463"/>
    </location>
    <ligand>
        <name>NAD(+)</name>
        <dbReference type="ChEBI" id="CHEBI:57540"/>
    </ligand>
</feature>
<dbReference type="SMART" id="SM00984">
    <property type="entry name" value="UDPG_MGDP_dh_C"/>
    <property type="match status" value="1"/>
</dbReference>
<dbReference type="GO" id="GO:0006065">
    <property type="term" value="P:UDP-glucuronate biosynthetic process"/>
    <property type="evidence" value="ECO:0007669"/>
    <property type="project" value="UniProtKB-UniPathway"/>
</dbReference>
<evidence type="ECO:0000256" key="6">
    <source>
        <dbReference type="ARBA" id="ARBA00047473"/>
    </source>
</evidence>
<dbReference type="SUPFAM" id="SSF52413">
    <property type="entry name" value="UDP-glucose/GDP-mannose dehydrogenase C-terminal domain"/>
    <property type="match status" value="1"/>
</dbReference>
<feature type="binding site" evidence="8">
    <location>
        <position position="456"/>
    </location>
    <ligand>
        <name>substrate</name>
    </ligand>
</feature>
<dbReference type="EC" id="1.1.1.22" evidence="3"/>
<dbReference type="GO" id="GO:0005634">
    <property type="term" value="C:nucleus"/>
    <property type="evidence" value="ECO:0007669"/>
    <property type="project" value="TreeGrafter"/>
</dbReference>
<dbReference type="GO" id="GO:0000271">
    <property type="term" value="P:polysaccharide biosynthetic process"/>
    <property type="evidence" value="ECO:0007669"/>
    <property type="project" value="InterPro"/>
</dbReference>
<feature type="binding site" evidence="8">
    <location>
        <position position="390"/>
    </location>
    <ligand>
        <name>substrate</name>
    </ligand>
</feature>
<feature type="binding site" evidence="8">
    <location>
        <position position="337"/>
    </location>
    <ligand>
        <name>substrate</name>
    </ligand>
</feature>
<comment type="caution">
    <text evidence="12">The sequence shown here is derived from an EMBL/GenBank/DDBJ whole genome shotgun (WGS) entry which is preliminary data.</text>
</comment>
<evidence type="ECO:0000259" key="11">
    <source>
        <dbReference type="SMART" id="SM00984"/>
    </source>
</evidence>
<dbReference type="Gene3D" id="3.40.50.720">
    <property type="entry name" value="NAD(P)-binding Rossmann-like Domain"/>
    <property type="match status" value="2"/>
</dbReference>
<evidence type="ECO:0000256" key="10">
    <source>
        <dbReference type="SAM" id="MobiDB-lite"/>
    </source>
</evidence>
<dbReference type="GO" id="GO:0006024">
    <property type="term" value="P:glycosaminoglycan biosynthetic process"/>
    <property type="evidence" value="ECO:0007669"/>
    <property type="project" value="TreeGrafter"/>
</dbReference>
<dbReference type="AlphaFoldDB" id="A0A8H4VZQ2"/>